<dbReference type="FunFam" id="3.30.70.330:FF:000043">
    <property type="entry name" value="paraspeckle component 1 isoform X1"/>
    <property type="match status" value="1"/>
</dbReference>
<dbReference type="PROSITE" id="PS50102">
    <property type="entry name" value="RRM"/>
    <property type="match status" value="2"/>
</dbReference>
<dbReference type="Proteomes" id="UP000007879">
    <property type="component" value="Unassembled WGS sequence"/>
</dbReference>
<dbReference type="CDD" id="cd12931">
    <property type="entry name" value="eNOPS_SF"/>
    <property type="match status" value="1"/>
</dbReference>
<dbReference type="PANTHER" id="PTHR23189">
    <property type="entry name" value="RNA RECOGNITION MOTIF-CONTAINING"/>
    <property type="match status" value="1"/>
</dbReference>
<evidence type="ECO:0000256" key="1">
    <source>
        <dbReference type="ARBA" id="ARBA00022737"/>
    </source>
</evidence>
<sequence>MSSHKNNGQKMKQRHSPYSTGTWKERKQGLIPPPPNQNPSGPPESDLPPGGGYNNESLSNDYIPDPEGGRREKKFGNRARVYIGNLPRGMTEEELMELFSPHGEVSRVYLEKEKNFGFARMAYRDQAMKAISSLNGINLKGRELRVRFAASSCSVKVSNLHPTVSNELLFNAFGTFGEVEHAVVVTDERGKSLGHGFVDFAKKTQAMAAIDRCRQGVFLLTKSPVPVVVSELVRENEDDGLAERDINKSAQYHYERDSIPRMAVPGTPEFDFGMRFKELYDNEQRSKEQLDKTLKETRERLEAEMEQFKHHEHANVLRLQLAEYQKEQELIQQRLHRHEQFIRGPPPPGGPPLHILPPPPPHMMPGQPLLPPGPPRPPQPPQPLLAINDTPPRGPVPPNPLIARPAHGPPSVPGNVPTFLLPSPGGQLLPPPIPPS</sequence>
<dbReference type="InterPro" id="IPR035979">
    <property type="entry name" value="RBD_domain_sf"/>
</dbReference>
<reference evidence="8" key="1">
    <citation type="journal article" date="2010" name="Nature">
        <title>The Amphimedon queenslandica genome and the evolution of animal complexity.</title>
        <authorList>
            <person name="Srivastava M."/>
            <person name="Simakov O."/>
            <person name="Chapman J."/>
            <person name="Fahey B."/>
            <person name="Gauthier M.E."/>
            <person name="Mitros T."/>
            <person name="Richards G.S."/>
            <person name="Conaco C."/>
            <person name="Dacre M."/>
            <person name="Hellsten U."/>
            <person name="Larroux C."/>
            <person name="Putnam N.H."/>
            <person name="Stanke M."/>
            <person name="Adamska M."/>
            <person name="Darling A."/>
            <person name="Degnan S.M."/>
            <person name="Oakley T.H."/>
            <person name="Plachetzki D.C."/>
            <person name="Zhai Y."/>
            <person name="Adamski M."/>
            <person name="Calcino A."/>
            <person name="Cummins S.F."/>
            <person name="Goodstein D.M."/>
            <person name="Harris C."/>
            <person name="Jackson D.J."/>
            <person name="Leys S.P."/>
            <person name="Shu S."/>
            <person name="Woodcroft B.J."/>
            <person name="Vervoort M."/>
            <person name="Kosik K.S."/>
            <person name="Manning G."/>
            <person name="Degnan B.M."/>
            <person name="Rokhsar D.S."/>
        </authorList>
    </citation>
    <scope>NUCLEOTIDE SEQUENCE [LARGE SCALE GENOMIC DNA]</scope>
</reference>
<feature type="compositionally biased region" description="Pro residues" evidence="5">
    <location>
        <begin position="344"/>
        <end position="383"/>
    </location>
</feature>
<feature type="region of interest" description="Disordered" evidence="5">
    <location>
        <begin position="341"/>
        <end position="436"/>
    </location>
</feature>
<dbReference type="EnsemblMetazoa" id="XM_020001527.1">
    <property type="protein sequence ID" value="XP_019857086.1"/>
    <property type="gene ID" value="LOC100633824"/>
</dbReference>
<evidence type="ECO:0000259" key="6">
    <source>
        <dbReference type="PROSITE" id="PS50102"/>
    </source>
</evidence>
<organism evidence="7 8">
    <name type="scientific">Amphimedon queenslandica</name>
    <name type="common">Sponge</name>
    <dbReference type="NCBI Taxonomy" id="400682"/>
    <lineage>
        <taxon>Eukaryota</taxon>
        <taxon>Metazoa</taxon>
        <taxon>Porifera</taxon>
        <taxon>Demospongiae</taxon>
        <taxon>Heteroscleromorpha</taxon>
        <taxon>Haplosclerida</taxon>
        <taxon>Niphatidae</taxon>
        <taxon>Amphimedon</taxon>
    </lineage>
</organism>
<dbReference type="SUPFAM" id="SSF54928">
    <property type="entry name" value="RNA-binding domain, RBD"/>
    <property type="match status" value="1"/>
</dbReference>
<dbReference type="InterPro" id="IPR012677">
    <property type="entry name" value="Nucleotide-bd_a/b_plait_sf"/>
</dbReference>
<dbReference type="Pfam" id="PF00076">
    <property type="entry name" value="RRM_1"/>
    <property type="match status" value="2"/>
</dbReference>
<evidence type="ECO:0000313" key="7">
    <source>
        <dbReference type="EnsemblMetazoa" id="XP_019857086.1"/>
    </source>
</evidence>
<keyword evidence="2 3" id="KW-0694">RNA-binding</keyword>
<dbReference type="InterPro" id="IPR000504">
    <property type="entry name" value="RRM_dom"/>
</dbReference>
<feature type="compositionally biased region" description="Pro residues" evidence="5">
    <location>
        <begin position="31"/>
        <end position="46"/>
    </location>
</feature>
<accession>A0AAN0JJX3</accession>
<dbReference type="AlphaFoldDB" id="A0AAN0JJX3"/>
<feature type="region of interest" description="Disordered" evidence="5">
    <location>
        <begin position="1"/>
        <end position="73"/>
    </location>
</feature>
<dbReference type="Pfam" id="PF08075">
    <property type="entry name" value="NOPS"/>
    <property type="match status" value="1"/>
</dbReference>
<proteinExistence type="predicted"/>
<keyword evidence="4" id="KW-0175">Coiled coil</keyword>
<reference evidence="7" key="2">
    <citation type="submission" date="2024-06" db="UniProtKB">
        <authorList>
            <consortium name="EnsemblMetazoa"/>
        </authorList>
    </citation>
    <scope>IDENTIFICATION</scope>
</reference>
<dbReference type="KEGG" id="aqu:100633824"/>
<keyword evidence="1" id="KW-0677">Repeat</keyword>
<evidence type="ECO:0000313" key="8">
    <source>
        <dbReference type="Proteomes" id="UP000007879"/>
    </source>
</evidence>
<evidence type="ECO:0000256" key="4">
    <source>
        <dbReference type="SAM" id="Coils"/>
    </source>
</evidence>
<dbReference type="GeneID" id="100633824"/>
<feature type="domain" description="RRM" evidence="6">
    <location>
        <begin position="79"/>
        <end position="151"/>
    </location>
</feature>
<feature type="compositionally biased region" description="Polar residues" evidence="5">
    <location>
        <begin position="1"/>
        <end position="22"/>
    </location>
</feature>
<evidence type="ECO:0000256" key="3">
    <source>
        <dbReference type="PROSITE-ProRule" id="PRU00176"/>
    </source>
</evidence>
<feature type="coiled-coil region" evidence="4">
    <location>
        <begin position="280"/>
        <end position="334"/>
    </location>
</feature>
<feature type="domain" description="RRM" evidence="6">
    <location>
        <begin position="153"/>
        <end position="232"/>
    </location>
</feature>
<dbReference type="RefSeq" id="XP_019857086.1">
    <property type="nucleotide sequence ID" value="XM_020001527.1"/>
</dbReference>
<dbReference type="GO" id="GO:0003723">
    <property type="term" value="F:RNA binding"/>
    <property type="evidence" value="ECO:0007669"/>
    <property type="project" value="UniProtKB-UniRule"/>
</dbReference>
<protein>
    <recommendedName>
        <fullName evidence="6">RRM domain-containing protein</fullName>
    </recommendedName>
</protein>
<evidence type="ECO:0000256" key="5">
    <source>
        <dbReference type="SAM" id="MobiDB-lite"/>
    </source>
</evidence>
<name>A0AAN0JJX3_AMPQE</name>
<dbReference type="InterPro" id="IPR012975">
    <property type="entry name" value="NOPS"/>
</dbReference>
<keyword evidence="8" id="KW-1185">Reference proteome</keyword>
<evidence type="ECO:0000256" key="2">
    <source>
        <dbReference type="ARBA" id="ARBA00022884"/>
    </source>
</evidence>
<dbReference type="SMART" id="SM00360">
    <property type="entry name" value="RRM"/>
    <property type="match status" value="2"/>
</dbReference>
<dbReference type="Gene3D" id="6.10.250.1170">
    <property type="match status" value="1"/>
</dbReference>
<dbReference type="Gene3D" id="3.30.70.330">
    <property type="match status" value="2"/>
</dbReference>